<evidence type="ECO:0000256" key="6">
    <source>
        <dbReference type="ARBA" id="ARBA00023328"/>
    </source>
</evidence>
<accession>A0ABP0XE20</accession>
<protein>
    <recommendedName>
        <fullName evidence="10">Centromere protein O</fullName>
    </recommendedName>
</protein>
<evidence type="ECO:0000256" key="4">
    <source>
        <dbReference type="ARBA" id="ARBA00022454"/>
    </source>
</evidence>
<dbReference type="InterPro" id="IPR018464">
    <property type="entry name" value="CENP-O"/>
</dbReference>
<dbReference type="Proteomes" id="UP001497444">
    <property type="component" value="Chromosome 8"/>
</dbReference>
<evidence type="ECO:0000256" key="5">
    <source>
        <dbReference type="ARBA" id="ARBA00023242"/>
    </source>
</evidence>
<evidence type="ECO:0008006" key="10">
    <source>
        <dbReference type="Google" id="ProtNLM"/>
    </source>
</evidence>
<evidence type="ECO:0000256" key="7">
    <source>
        <dbReference type="SAM" id="MobiDB-lite"/>
    </source>
</evidence>
<reference evidence="8" key="1">
    <citation type="submission" date="2024-02" db="EMBL/GenBank/DDBJ databases">
        <authorList>
            <consortium name="ELIXIR-Norway"/>
            <consortium name="Elixir Norway"/>
        </authorList>
    </citation>
    <scope>NUCLEOTIDE SEQUENCE</scope>
</reference>
<evidence type="ECO:0000313" key="9">
    <source>
        <dbReference type="Proteomes" id="UP001497444"/>
    </source>
</evidence>
<dbReference type="EMBL" id="OZ020103">
    <property type="protein sequence ID" value="CAK9277373.1"/>
    <property type="molecule type" value="Genomic_DNA"/>
</dbReference>
<sequence length="321" mass="36341">MEVIRARLSNLQQRHSTLRDKLTNAYPPHRDFDENMEVCIIMAGETERVFLEGESWNDDVITELQRRIWENGSTTRGEEDQDIQEKPELDEKPGESQSVTYQLHRKMIRGVSGGQISVRFDTGFGDEKYESYYCVLTSSSATDKLHVTEHSIPFFLPLRELEKAHLTTSPKVFIDYIGDILQAYVSRREQVREIKETKGESIGELYHSLSFSLIELMLKEPDYQVGVSLAYYNLKSELPTQSSVIAWSRPAELRPQTATKRQATTVHSSAFHLPKAEAFLLTIPLPKALDELLADLRATIGSPQSPAVIEATSLLPAETAL</sequence>
<dbReference type="PANTHER" id="PTHR14582">
    <property type="entry name" value="INNER KINETOCHORE SUBUNIT MAL2"/>
    <property type="match status" value="1"/>
</dbReference>
<comment type="subcellular location">
    <subcellularLocation>
        <location evidence="2">Chromosome</location>
        <location evidence="2">Centromere</location>
    </subcellularLocation>
    <subcellularLocation>
        <location evidence="1">Nucleus</location>
    </subcellularLocation>
</comment>
<keyword evidence="5" id="KW-0539">Nucleus</keyword>
<dbReference type="PANTHER" id="PTHR14582:SF1">
    <property type="entry name" value="CENTROMERE PROTEIN O"/>
    <property type="match status" value="1"/>
</dbReference>
<keyword evidence="6" id="KW-0137">Centromere</keyword>
<evidence type="ECO:0000256" key="2">
    <source>
        <dbReference type="ARBA" id="ARBA00004584"/>
    </source>
</evidence>
<gene>
    <name evidence="8" type="ORF">CSSPJE1EN1_LOCUS22851</name>
</gene>
<keyword evidence="4" id="KW-0158">Chromosome</keyword>
<comment type="similarity">
    <text evidence="3">Belongs to the CENP-O/MCM21 family.</text>
</comment>
<dbReference type="CDD" id="cd23835">
    <property type="entry name" value="DRWD-N_CENP-O"/>
    <property type="match status" value="1"/>
</dbReference>
<name>A0ABP0XE20_9BRYO</name>
<proteinExistence type="inferred from homology"/>
<feature type="region of interest" description="Disordered" evidence="7">
    <location>
        <begin position="72"/>
        <end position="96"/>
    </location>
</feature>
<evidence type="ECO:0000256" key="1">
    <source>
        <dbReference type="ARBA" id="ARBA00004123"/>
    </source>
</evidence>
<evidence type="ECO:0000313" key="8">
    <source>
        <dbReference type="EMBL" id="CAK9277373.1"/>
    </source>
</evidence>
<keyword evidence="9" id="KW-1185">Reference proteome</keyword>
<dbReference type="Pfam" id="PF09496">
    <property type="entry name" value="CENP-O"/>
    <property type="match status" value="1"/>
</dbReference>
<evidence type="ECO:0000256" key="3">
    <source>
        <dbReference type="ARBA" id="ARBA00007321"/>
    </source>
</evidence>
<dbReference type="CDD" id="cd23836">
    <property type="entry name" value="DRWD-C_CENP-O"/>
    <property type="match status" value="1"/>
</dbReference>
<feature type="compositionally biased region" description="Basic and acidic residues" evidence="7">
    <location>
        <begin position="83"/>
        <end position="94"/>
    </location>
</feature>
<organism evidence="8 9">
    <name type="scientific">Sphagnum jensenii</name>
    <dbReference type="NCBI Taxonomy" id="128206"/>
    <lineage>
        <taxon>Eukaryota</taxon>
        <taxon>Viridiplantae</taxon>
        <taxon>Streptophyta</taxon>
        <taxon>Embryophyta</taxon>
        <taxon>Bryophyta</taxon>
        <taxon>Sphagnophytina</taxon>
        <taxon>Sphagnopsida</taxon>
        <taxon>Sphagnales</taxon>
        <taxon>Sphagnaceae</taxon>
        <taxon>Sphagnum</taxon>
    </lineage>
</organism>